<dbReference type="EMBL" id="SMJU01000015">
    <property type="protein sequence ID" value="TDB61148.1"/>
    <property type="molecule type" value="Genomic_DNA"/>
</dbReference>
<gene>
    <name evidence="2" type="ORF">EZE20_19985</name>
</gene>
<evidence type="ECO:0000313" key="2">
    <source>
        <dbReference type="EMBL" id="TDB61148.1"/>
    </source>
</evidence>
<feature type="transmembrane region" description="Helical" evidence="1">
    <location>
        <begin position="50"/>
        <end position="68"/>
    </location>
</feature>
<evidence type="ECO:0000313" key="3">
    <source>
        <dbReference type="Proteomes" id="UP000295706"/>
    </source>
</evidence>
<keyword evidence="1" id="KW-1133">Transmembrane helix</keyword>
<protein>
    <recommendedName>
        <fullName evidence="4">Transmembrane family 220, helix</fullName>
    </recommendedName>
</protein>
<accession>A0A4R4K1N3</accession>
<dbReference type="OrthoDB" id="329078at2"/>
<dbReference type="RefSeq" id="WP_132121037.1">
    <property type="nucleotide sequence ID" value="NZ_SMJU01000015.1"/>
</dbReference>
<keyword evidence="1" id="KW-0472">Membrane</keyword>
<dbReference type="Pfam" id="PF15071">
    <property type="entry name" value="TMEM220"/>
    <property type="match status" value="1"/>
</dbReference>
<keyword evidence="1" id="KW-0812">Transmembrane</keyword>
<dbReference type="Proteomes" id="UP000295706">
    <property type="component" value="Unassembled WGS sequence"/>
</dbReference>
<sequence>MKFVSLLFGLLFLLFSYFQFNDPDPEIWISIYSAAALACYMAHKRLWPYWIFYGLAVAFLIGTFLVWPPEFEGIFFGDLGMRSLNIELARESLGLGICAVAMGLLGWLSSRPE</sequence>
<evidence type="ECO:0008006" key="4">
    <source>
        <dbReference type="Google" id="ProtNLM"/>
    </source>
</evidence>
<name>A0A4R4K1N3_9BACT</name>
<feature type="transmembrane region" description="Helical" evidence="1">
    <location>
        <begin position="28"/>
        <end position="43"/>
    </location>
</feature>
<feature type="transmembrane region" description="Helical" evidence="1">
    <location>
        <begin position="88"/>
        <end position="108"/>
    </location>
</feature>
<organism evidence="2 3">
    <name type="scientific">Arundinibacter roseus</name>
    <dbReference type="NCBI Taxonomy" id="2070510"/>
    <lineage>
        <taxon>Bacteria</taxon>
        <taxon>Pseudomonadati</taxon>
        <taxon>Bacteroidota</taxon>
        <taxon>Cytophagia</taxon>
        <taxon>Cytophagales</taxon>
        <taxon>Spirosomataceae</taxon>
        <taxon>Arundinibacter</taxon>
    </lineage>
</organism>
<dbReference type="AlphaFoldDB" id="A0A4R4K1N3"/>
<reference evidence="2 3" key="1">
    <citation type="submission" date="2019-02" db="EMBL/GenBank/DDBJ databases">
        <title>Arundinibacter roseus gen. nov., sp. nov., a new member of the family Cytophagaceae.</title>
        <authorList>
            <person name="Szuroczki S."/>
            <person name="Khayer B."/>
            <person name="Sproer C."/>
            <person name="Toumi M."/>
            <person name="Szabo A."/>
            <person name="Felfoldi T."/>
            <person name="Schumann P."/>
            <person name="Toth E."/>
        </authorList>
    </citation>
    <scope>NUCLEOTIDE SEQUENCE [LARGE SCALE GENOMIC DNA]</scope>
    <source>
        <strain evidence="2 3">DMA-k-7a</strain>
    </source>
</reference>
<comment type="caution">
    <text evidence="2">The sequence shown here is derived from an EMBL/GenBank/DDBJ whole genome shotgun (WGS) entry which is preliminary data.</text>
</comment>
<evidence type="ECO:0000256" key="1">
    <source>
        <dbReference type="SAM" id="Phobius"/>
    </source>
</evidence>
<keyword evidence="3" id="KW-1185">Reference proteome</keyword>
<dbReference type="InterPro" id="IPR029377">
    <property type="entry name" value="TMEM220"/>
</dbReference>
<proteinExistence type="predicted"/>